<feature type="compositionally biased region" description="Polar residues" evidence="1">
    <location>
        <begin position="471"/>
        <end position="500"/>
    </location>
</feature>
<evidence type="ECO:0000256" key="1">
    <source>
        <dbReference type="SAM" id="MobiDB-lite"/>
    </source>
</evidence>
<dbReference type="VEuPathDB" id="FungiDB:L203_03119"/>
<gene>
    <name evidence="2" type="ORF">L203_101878</name>
</gene>
<feature type="compositionally biased region" description="Polar residues" evidence="1">
    <location>
        <begin position="283"/>
        <end position="308"/>
    </location>
</feature>
<dbReference type="InterPro" id="IPR029058">
    <property type="entry name" value="AB_hydrolase_fold"/>
</dbReference>
<name>A0A1E3IHL7_9TREE</name>
<dbReference type="RefSeq" id="XP_066067406.1">
    <property type="nucleotide sequence ID" value="XM_066211309.1"/>
</dbReference>
<sequence length="1031" mass="112885">MSASRVRHGSYRSYPTADESLATNLPVHLKASTSYSKRPEKFLPAIHIASDNGIHGYGSSQKVIGVERAKDWVAQVERSRNSQRMEMNDGDTDGALYTQPFWSVSTEVMDSLVDELNSVHNDPPSLPTTASIISANERRCYIMQSDDEDEKRSSPNEDGGFMESPRSLRSPRRDNRYSSYLSPVSTAWRKRDKTRGRLGPTNPSSPLSPISPLDLFPSNPRSSMQSDKIDKPQLASAPSPAPSLPSEEKIPALSIDDIIKRYKNAVGEAENAVKEKARKELGITQQKEGQKSDSMQVSTPGEQSSTDGGDQKLSRVGSASLSPTETAERTREKVCSVGPNMTAAQISVGPKNKTKGDSVLPKSPCKAANDSPVYNALPVPFQSNTPPPLSSANTQTPASRRHPRISQSKMDDSVLKRSASYNQPTTVKNQDLFEQSTCSTSDPSVDGDSLLQGARMGQAFLDQLDHDSVSNSSVLSERANSLRKSCPRTSSRASTPSKTPKGSKRLSLPITPNSTPDLTEGETHEHAKYLRSPQLNRTLTIAHPHSITVSYADVGHPRGYPVIFFLGLGCVRYLIALFDDIARAFNLRLICIDRWGLGKTTQIAQDKRDIHEWAKVVERVLNEMKVDKFQVVAHSAGAPYALATVMRMKERVRGKLHLLAPWVGAEIDGGYKWLKWLPKGVIKGATAAEWKLQSYLLGKPPPLRYKPVGHNANSPIFSTYQKITPAPSSDEEGPYEDSRSAVSSTSFAKAPGLVKRASKFFGPRSTDVFVSEDQNSKHHRMKNLRSLKNIRTQSERDIATLSCPPRSGSPHWLSETTPLPPSGTDGSDPESDAEFGFGLGEGFDAMSINLRMPPPPSMKFTPSYASFRTTPIKTASHASPSLPTQEPDRPKAPTGAAFTLVLTQASHAECEPGTTSDLLSIVLNKGGHAKPAANSGAGLGTGYPIKTELGAGRVTNTIDYSQIQHPAKVWWGKEDDRISEKSMRWMESCMPNVQLKMVEREGHGLLSSITVMWEVFESLGVEAKSWRRSEE</sequence>
<dbReference type="KEGG" id="cdep:91086090"/>
<reference evidence="2" key="2">
    <citation type="journal article" date="2022" name="Elife">
        <title>Obligate sexual reproduction of a homothallic fungus closely related to the Cryptococcus pathogenic species complex.</title>
        <authorList>
            <person name="Passer A.R."/>
            <person name="Clancey S.A."/>
            <person name="Shea T."/>
            <person name="David-Palma M."/>
            <person name="Averette A.F."/>
            <person name="Boekhout T."/>
            <person name="Porcel B.M."/>
            <person name="Nowrousian M."/>
            <person name="Cuomo C.A."/>
            <person name="Sun S."/>
            <person name="Heitman J."/>
            <person name="Coelho M.A."/>
        </authorList>
    </citation>
    <scope>NUCLEOTIDE SEQUENCE</scope>
    <source>
        <strain evidence="2">CBS 7841</strain>
    </source>
</reference>
<feature type="region of interest" description="Disordered" evidence="1">
    <location>
        <begin position="771"/>
        <end position="790"/>
    </location>
</feature>
<feature type="region of interest" description="Disordered" evidence="1">
    <location>
        <begin position="800"/>
        <end position="833"/>
    </location>
</feature>
<feature type="compositionally biased region" description="Low complexity" evidence="1">
    <location>
        <begin position="204"/>
        <end position="218"/>
    </location>
</feature>
<dbReference type="EMBL" id="CP143785">
    <property type="protein sequence ID" value="WVN86706.1"/>
    <property type="molecule type" value="Genomic_DNA"/>
</dbReference>
<dbReference type="PANTHER" id="PTHR43433">
    <property type="entry name" value="HYDROLASE, ALPHA/BETA FOLD FAMILY PROTEIN"/>
    <property type="match status" value="1"/>
</dbReference>
<reference evidence="2" key="3">
    <citation type="submission" date="2024-01" db="EMBL/GenBank/DDBJ databases">
        <authorList>
            <person name="Coelho M.A."/>
            <person name="David-Palma M."/>
            <person name="Shea T."/>
            <person name="Sun S."/>
            <person name="Cuomo C.A."/>
            <person name="Heitman J."/>
        </authorList>
    </citation>
    <scope>NUCLEOTIDE SEQUENCE</scope>
    <source>
        <strain evidence="2">CBS 7841</strain>
    </source>
</reference>
<dbReference type="SUPFAM" id="SSF53474">
    <property type="entry name" value="alpha/beta-Hydrolases"/>
    <property type="match status" value="1"/>
</dbReference>
<feature type="region of interest" description="Disordered" evidence="1">
    <location>
        <begin position="281"/>
        <end position="450"/>
    </location>
</feature>
<keyword evidence="3" id="KW-1185">Reference proteome</keyword>
<feature type="region of interest" description="Disordered" evidence="1">
    <location>
        <begin position="720"/>
        <end position="742"/>
    </location>
</feature>
<feature type="region of interest" description="Disordered" evidence="1">
    <location>
        <begin position="471"/>
        <end position="525"/>
    </location>
</feature>
<dbReference type="GeneID" id="91086090"/>
<feature type="compositionally biased region" description="Polar residues" evidence="1">
    <location>
        <begin position="419"/>
        <end position="443"/>
    </location>
</feature>
<organism evidence="2 3">
    <name type="scientific">Cryptococcus depauperatus CBS 7841</name>
    <dbReference type="NCBI Taxonomy" id="1295531"/>
    <lineage>
        <taxon>Eukaryota</taxon>
        <taxon>Fungi</taxon>
        <taxon>Dikarya</taxon>
        <taxon>Basidiomycota</taxon>
        <taxon>Agaricomycotina</taxon>
        <taxon>Tremellomycetes</taxon>
        <taxon>Tremellales</taxon>
        <taxon>Cryptococcaceae</taxon>
        <taxon>Cryptococcus</taxon>
    </lineage>
</organism>
<accession>A0A1E3IHL7</accession>
<dbReference type="PANTHER" id="PTHR43433:SF10">
    <property type="entry name" value="AB HYDROLASE-1 DOMAIN-CONTAINING PROTEIN"/>
    <property type="match status" value="1"/>
</dbReference>
<dbReference type="OrthoDB" id="435520at2759"/>
<feature type="region of interest" description="Disordered" evidence="1">
    <location>
        <begin position="145"/>
        <end position="249"/>
    </location>
</feature>
<protein>
    <submittedName>
        <fullName evidence="2">Uncharacterized protein</fullName>
    </submittedName>
</protein>
<reference evidence="2" key="1">
    <citation type="submission" date="2016-06" db="EMBL/GenBank/DDBJ databases">
        <authorList>
            <person name="Cuomo C."/>
            <person name="Litvintseva A."/>
            <person name="Heitman J."/>
            <person name="Chen Y."/>
            <person name="Sun S."/>
            <person name="Springer D."/>
            <person name="Dromer F."/>
            <person name="Young S."/>
            <person name="Zeng Q."/>
            <person name="Chapman S."/>
            <person name="Gujja S."/>
            <person name="Saif S."/>
            <person name="Birren B."/>
        </authorList>
    </citation>
    <scope>NUCLEOTIDE SEQUENCE</scope>
    <source>
        <strain evidence="2">CBS 7841</strain>
    </source>
</reference>
<evidence type="ECO:0000313" key="2">
    <source>
        <dbReference type="EMBL" id="WVN86706.1"/>
    </source>
</evidence>
<evidence type="ECO:0000313" key="3">
    <source>
        <dbReference type="Proteomes" id="UP000094043"/>
    </source>
</evidence>
<dbReference type="Gene3D" id="3.40.50.1820">
    <property type="entry name" value="alpha/beta hydrolase"/>
    <property type="match status" value="1"/>
</dbReference>
<dbReference type="AlphaFoldDB" id="A0A1E3IHL7"/>
<dbReference type="Proteomes" id="UP000094043">
    <property type="component" value="Chromosome 2"/>
</dbReference>
<dbReference type="InterPro" id="IPR050471">
    <property type="entry name" value="AB_hydrolase"/>
</dbReference>
<proteinExistence type="predicted"/>